<feature type="domain" description="TniQ" evidence="1">
    <location>
        <begin position="4"/>
        <end position="158"/>
    </location>
</feature>
<protein>
    <submittedName>
        <fullName evidence="3">Uncharacterized protein</fullName>
    </submittedName>
</protein>
<reference evidence="3 4" key="1">
    <citation type="submission" date="2017-06" db="EMBL/GenBank/DDBJ databases">
        <title>Investigating the central metabolism of Clostridium thermosuccinogenes.</title>
        <authorList>
            <person name="Koendjbiharie J.G."/>
            <person name="van Kranenburg R."/>
        </authorList>
    </citation>
    <scope>NUCLEOTIDE SEQUENCE [LARGE SCALE GENOMIC DNA]</scope>
    <source>
        <strain evidence="3 4">DSM 5806</strain>
    </source>
</reference>
<sequence length="625" mass="73548">MMHFFPTPYPDEILYSVLARYSVRCGITSYQTIMESIFGKCSSRAVMEMPFNLNSLVSNLPVNCPYTADDLIYNHTLYPFFTAFLPKERAEEVKQLMLSEGGSKIYGKAGIIGSRIPLNQYLRFCPKCFEEEQKLYGEGYWHRLHQIPFVMVCPIHKAILHNSTVLVRGHNPQAYVPADADNCINNELLYFKPETIEKFVLIAQDARLLLENRYPYKPFKWFAKQYLERFKELGYANVNGKVYWEQVKRDFINFYGLEFLNAVYSNVWDKEQGRWLKEVTHSDAKAVYPIRHLMLARFLGIGVEELFIKELNYRPFGEGPWVCLNPAADHFLEPVIKDVEIKYRRRNKNTNGFFRCPCGYEYMETVTREQGERGKGRRRFVRVVEYGHVWKAKAHELHESGVSIQEIAVRLNADISTVRKYISEKRQEKSKKLVERNSVASAEFEVKRQYHREKWLQIVRENPDKGRLELRRLGKYTCTWLCRNDREWWEKNTPAKKYVQAYSNVDWEIRDKEILQHVKQTVQEILESDEKPQRISLRLIKTKSGLKSFDLQLDKLPLTKSFINSVIEAPMELHKRRIQWAIDKLNEEGKALTVTNITAMTGVGNRYRKQVVEEIKRVLGELGER</sequence>
<dbReference type="EMBL" id="NIOJ01000029">
    <property type="protein sequence ID" value="PNT98284.1"/>
    <property type="molecule type" value="Genomic_DNA"/>
</dbReference>
<dbReference type="KEGG" id="cthd:CDO33_03020"/>
<evidence type="ECO:0000259" key="1">
    <source>
        <dbReference type="Pfam" id="PF06527"/>
    </source>
</evidence>
<keyword evidence="4" id="KW-1185">Reference proteome</keyword>
<dbReference type="Gene3D" id="1.10.10.60">
    <property type="entry name" value="Homeodomain-like"/>
    <property type="match status" value="1"/>
</dbReference>
<dbReference type="Pfam" id="PF06527">
    <property type="entry name" value="TniQ"/>
    <property type="match status" value="1"/>
</dbReference>
<dbReference type="InterPro" id="IPR032750">
    <property type="entry name" value="TnsD_C"/>
</dbReference>
<dbReference type="AlphaFoldDB" id="A0A2K2FHM9"/>
<evidence type="ECO:0000313" key="3">
    <source>
        <dbReference type="EMBL" id="PNT98284.1"/>
    </source>
</evidence>
<dbReference type="Pfam" id="PF15978">
    <property type="entry name" value="TnsD"/>
    <property type="match status" value="1"/>
</dbReference>
<name>A0A2K2FHM9_9CLOT</name>
<feature type="domain" description="Transposon Tn7 transposition protein TnsD C-terminal" evidence="2">
    <location>
        <begin position="202"/>
        <end position="563"/>
    </location>
</feature>
<proteinExistence type="predicted"/>
<dbReference type="InterPro" id="IPR009492">
    <property type="entry name" value="TniQ"/>
</dbReference>
<evidence type="ECO:0000313" key="4">
    <source>
        <dbReference type="Proteomes" id="UP000236151"/>
    </source>
</evidence>
<organism evidence="3 4">
    <name type="scientific">Clostridium thermosuccinogenes</name>
    <dbReference type="NCBI Taxonomy" id="84032"/>
    <lineage>
        <taxon>Bacteria</taxon>
        <taxon>Bacillati</taxon>
        <taxon>Bacillota</taxon>
        <taxon>Clostridia</taxon>
        <taxon>Eubacteriales</taxon>
        <taxon>Clostridiaceae</taxon>
        <taxon>Clostridium</taxon>
    </lineage>
</organism>
<dbReference type="Proteomes" id="UP000236151">
    <property type="component" value="Unassembled WGS sequence"/>
</dbReference>
<dbReference type="RefSeq" id="WP_103081892.1">
    <property type="nucleotide sequence ID" value="NZ_NIOJ01000029.1"/>
</dbReference>
<evidence type="ECO:0000259" key="2">
    <source>
        <dbReference type="Pfam" id="PF15978"/>
    </source>
</evidence>
<accession>A0A2K2FHM9</accession>
<comment type="caution">
    <text evidence="3">The sequence shown here is derived from an EMBL/GenBank/DDBJ whole genome shotgun (WGS) entry which is preliminary data.</text>
</comment>
<dbReference type="OrthoDB" id="470139at2"/>
<gene>
    <name evidence="3" type="ORF">CDQ84_11555</name>
</gene>